<keyword evidence="10" id="KW-0547">Nucleotide-binding</keyword>
<comment type="subcellular location">
    <subcellularLocation>
        <location evidence="1">Cell membrane</location>
        <topology evidence="1">Multi-pass membrane protein</topology>
    </subcellularLocation>
</comment>
<evidence type="ECO:0000256" key="5">
    <source>
        <dbReference type="ARBA" id="ARBA00023136"/>
    </source>
</evidence>
<comment type="similarity">
    <text evidence="6">Belongs to the ABC-4 integral membrane protein family.</text>
</comment>
<dbReference type="EMBL" id="BLAU01000001">
    <property type="protein sequence ID" value="GET20310.1"/>
    <property type="molecule type" value="Genomic_DNA"/>
</dbReference>
<evidence type="ECO:0000256" key="6">
    <source>
        <dbReference type="ARBA" id="ARBA00038076"/>
    </source>
</evidence>
<dbReference type="OrthoDB" id="9770036at2"/>
<evidence type="ECO:0000256" key="1">
    <source>
        <dbReference type="ARBA" id="ARBA00004651"/>
    </source>
</evidence>
<feature type="transmembrane region" description="Helical" evidence="7">
    <location>
        <begin position="21"/>
        <end position="41"/>
    </location>
</feature>
<keyword evidence="5 7" id="KW-0472">Membrane</keyword>
<comment type="caution">
    <text evidence="11">The sequence shown here is derived from an EMBL/GenBank/DDBJ whole genome shotgun (WGS) entry which is preliminary data.</text>
</comment>
<dbReference type="InterPro" id="IPR050250">
    <property type="entry name" value="Macrolide_Exporter_MacB"/>
</dbReference>
<evidence type="ECO:0000256" key="7">
    <source>
        <dbReference type="SAM" id="Phobius"/>
    </source>
</evidence>
<reference evidence="11 12" key="1">
    <citation type="submission" date="2018-03" db="EMBL/GenBank/DDBJ databases">
        <title>Genomic Encyclopedia of Archaeal and Bacterial Type Strains, Phase II (KMG-II): from individual species to whole genera.</title>
        <authorList>
            <person name="Goeker M."/>
        </authorList>
    </citation>
    <scope>NUCLEOTIDE SEQUENCE [LARGE SCALE GENOMIC DNA]</scope>
    <source>
        <strain evidence="11 12">DSM 27267</strain>
    </source>
</reference>
<feature type="domain" description="ABC3 transporter permease C-terminal" evidence="8">
    <location>
        <begin position="291"/>
        <end position="415"/>
    </location>
</feature>
<dbReference type="GO" id="GO:0022857">
    <property type="term" value="F:transmembrane transporter activity"/>
    <property type="evidence" value="ECO:0007669"/>
    <property type="project" value="TreeGrafter"/>
</dbReference>
<keyword evidence="10" id="KW-0067">ATP-binding</keyword>
<feature type="domain" description="MacB-like periplasmic core" evidence="9">
    <location>
        <begin position="21"/>
        <end position="250"/>
    </location>
</feature>
<keyword evidence="4 7" id="KW-1133">Transmembrane helix</keyword>
<dbReference type="InterPro" id="IPR003838">
    <property type="entry name" value="ABC3_permease_C"/>
</dbReference>
<dbReference type="Pfam" id="PF12704">
    <property type="entry name" value="MacB_PCD"/>
    <property type="match status" value="1"/>
</dbReference>
<evidence type="ECO:0000256" key="3">
    <source>
        <dbReference type="ARBA" id="ARBA00022692"/>
    </source>
</evidence>
<evidence type="ECO:0000313" key="10">
    <source>
        <dbReference type="EMBL" id="GET20310.1"/>
    </source>
</evidence>
<name>A0A2P8CL73_9BACT</name>
<evidence type="ECO:0000259" key="9">
    <source>
        <dbReference type="Pfam" id="PF12704"/>
    </source>
</evidence>
<evidence type="ECO:0000313" key="12">
    <source>
        <dbReference type="Proteomes" id="UP000240621"/>
    </source>
</evidence>
<dbReference type="AlphaFoldDB" id="A0A2P8CL73"/>
<dbReference type="PANTHER" id="PTHR30572:SF4">
    <property type="entry name" value="ABC TRANSPORTER PERMEASE YTRF"/>
    <property type="match status" value="1"/>
</dbReference>
<dbReference type="InterPro" id="IPR025857">
    <property type="entry name" value="MacB_PCD"/>
</dbReference>
<protein>
    <submittedName>
        <fullName evidence="10">ABC transporter ATP-binding protein</fullName>
    </submittedName>
    <submittedName>
        <fullName evidence="11">Putative ABC transport system permease protein</fullName>
    </submittedName>
</protein>
<accession>A0A2P8CL73</accession>
<feature type="transmembrane region" description="Helical" evidence="7">
    <location>
        <begin position="281"/>
        <end position="311"/>
    </location>
</feature>
<evidence type="ECO:0000256" key="2">
    <source>
        <dbReference type="ARBA" id="ARBA00022475"/>
    </source>
</evidence>
<dbReference type="Pfam" id="PF02687">
    <property type="entry name" value="FtsX"/>
    <property type="match status" value="1"/>
</dbReference>
<gene>
    <name evidence="11" type="ORF">CLV93_101660</name>
    <name evidence="10" type="ORF">JCM18694_05560</name>
</gene>
<dbReference type="EMBL" id="PYGC01000001">
    <property type="protein sequence ID" value="PSK85691.1"/>
    <property type="molecule type" value="Genomic_DNA"/>
</dbReference>
<dbReference type="RefSeq" id="WP_106540706.1">
    <property type="nucleotide sequence ID" value="NZ_BLAU01000001.1"/>
</dbReference>
<evidence type="ECO:0000259" key="8">
    <source>
        <dbReference type="Pfam" id="PF02687"/>
    </source>
</evidence>
<sequence length="422" mass="47021">MFDIERWNEIWNALTKNKLRSFLTAFGVFWGIFMLIVMTGAGNGLKHGIYDGVSKFAVNSAFMWTQRTGEPYKGFKRGRFWNMNSTDVTYIEDHVQGIKYLAPKLFGWRERSGDNTVRDNRTGAFSIVGDYPVYTKIDPVTMVKGRWINEIDILDKRKVCVIGEKVEESMFDKNENPIGKYLKVSGVYFQVIGVLKPETRVNFNGRKEETIFLPFTTMQQAYNYGNEVHLIAVTSKKGVSVSSLEDQITSIIKKRHYIAPNDDQALRSVNIEKQFKQMNGLFLGISILTWIVGIGTLMAGVIGVSNIMLVIVKERTREIGIQRALGATPKTIISQIVLESVVLTTLAGYIGLSLGVGLLELISNVLANMNSSGDGMFYKDPTVELPVALAALAVLILAGLFAGSIPAKRALQIKPIDALRDE</sequence>
<evidence type="ECO:0000313" key="13">
    <source>
        <dbReference type="Proteomes" id="UP000396862"/>
    </source>
</evidence>
<dbReference type="GO" id="GO:0005524">
    <property type="term" value="F:ATP binding"/>
    <property type="evidence" value="ECO:0007669"/>
    <property type="project" value="UniProtKB-KW"/>
</dbReference>
<dbReference type="Proteomes" id="UP000396862">
    <property type="component" value="Unassembled WGS sequence"/>
</dbReference>
<keyword evidence="3 7" id="KW-0812">Transmembrane</keyword>
<keyword evidence="2" id="KW-1003">Cell membrane</keyword>
<evidence type="ECO:0000256" key="4">
    <source>
        <dbReference type="ARBA" id="ARBA00022989"/>
    </source>
</evidence>
<reference evidence="10 13" key="2">
    <citation type="submission" date="2019-10" db="EMBL/GenBank/DDBJ databases">
        <title>Prolixibacter strains distinguished by the presence of nitrate reductase genes were adept at nitrate-dependent anaerobic corrosion of metallic iron and carbon steel.</title>
        <authorList>
            <person name="Iino T."/>
            <person name="Shono N."/>
            <person name="Ito K."/>
            <person name="Nakamura R."/>
            <person name="Sueoka K."/>
            <person name="Harayama S."/>
            <person name="Ohkuma M."/>
        </authorList>
    </citation>
    <scope>NUCLEOTIDE SEQUENCE [LARGE SCALE GENOMIC DNA]</scope>
    <source>
        <strain evidence="10 13">MIC1-1</strain>
    </source>
</reference>
<keyword evidence="13" id="KW-1185">Reference proteome</keyword>
<organism evidence="11 12">
    <name type="scientific">Prolixibacter denitrificans</name>
    <dbReference type="NCBI Taxonomy" id="1541063"/>
    <lineage>
        <taxon>Bacteria</taxon>
        <taxon>Pseudomonadati</taxon>
        <taxon>Bacteroidota</taxon>
        <taxon>Bacteroidia</taxon>
        <taxon>Marinilabiliales</taxon>
        <taxon>Prolixibacteraceae</taxon>
        <taxon>Prolixibacter</taxon>
    </lineage>
</organism>
<feature type="transmembrane region" description="Helical" evidence="7">
    <location>
        <begin position="332"/>
        <end position="359"/>
    </location>
</feature>
<dbReference type="Proteomes" id="UP000240621">
    <property type="component" value="Unassembled WGS sequence"/>
</dbReference>
<evidence type="ECO:0000313" key="11">
    <source>
        <dbReference type="EMBL" id="PSK85691.1"/>
    </source>
</evidence>
<proteinExistence type="inferred from homology"/>
<dbReference type="GO" id="GO:0005886">
    <property type="term" value="C:plasma membrane"/>
    <property type="evidence" value="ECO:0007669"/>
    <property type="project" value="UniProtKB-SubCell"/>
</dbReference>
<dbReference type="PANTHER" id="PTHR30572">
    <property type="entry name" value="MEMBRANE COMPONENT OF TRANSPORTER-RELATED"/>
    <property type="match status" value="1"/>
</dbReference>
<feature type="transmembrane region" description="Helical" evidence="7">
    <location>
        <begin position="385"/>
        <end position="405"/>
    </location>
</feature>